<gene>
    <name evidence="2" type="ORF">R3P38DRAFT_2765087</name>
</gene>
<name>A0AAW0D4I6_9AGAR</name>
<feature type="region of interest" description="Disordered" evidence="1">
    <location>
        <begin position="184"/>
        <end position="231"/>
    </location>
</feature>
<protein>
    <submittedName>
        <fullName evidence="2">Uncharacterized protein</fullName>
    </submittedName>
</protein>
<evidence type="ECO:0000313" key="2">
    <source>
        <dbReference type="EMBL" id="KAK7046216.1"/>
    </source>
</evidence>
<keyword evidence="3" id="KW-1185">Reference proteome</keyword>
<evidence type="ECO:0000256" key="1">
    <source>
        <dbReference type="SAM" id="MobiDB-lite"/>
    </source>
</evidence>
<dbReference type="EMBL" id="JAWWNJ010000010">
    <property type="protein sequence ID" value="KAK7046216.1"/>
    <property type="molecule type" value="Genomic_DNA"/>
</dbReference>
<dbReference type="Proteomes" id="UP001362999">
    <property type="component" value="Unassembled WGS sequence"/>
</dbReference>
<evidence type="ECO:0000313" key="3">
    <source>
        <dbReference type="Proteomes" id="UP001362999"/>
    </source>
</evidence>
<sequence length="274" mass="31147">MMVVEEEKGPDLIGPSLPLSQNGTLSSQAQTVFPPTANCEVTKFGPERVIHLELSARGFRRVKFVDPCGCGHRHREYVYLGEGSLSDMENIMRQCLREVGEPDAQIFGMTWFQVEYTKKILYVYSALQLIGSTLTGIENELEHVGGGCAYLLWEEGQRKCQEGKPQVSDVVRASEWPCFEGVEHHTDKKQAAGESRLSIGEDENQKRRRDRNKPQKSAQDDLNEASRRRIWQEMPGNQAIYTRRVNERGTLLRRRTKGGEAVRGIERSTLDYIC</sequence>
<organism evidence="2 3">
    <name type="scientific">Favolaschia claudopus</name>
    <dbReference type="NCBI Taxonomy" id="2862362"/>
    <lineage>
        <taxon>Eukaryota</taxon>
        <taxon>Fungi</taxon>
        <taxon>Dikarya</taxon>
        <taxon>Basidiomycota</taxon>
        <taxon>Agaricomycotina</taxon>
        <taxon>Agaricomycetes</taxon>
        <taxon>Agaricomycetidae</taxon>
        <taxon>Agaricales</taxon>
        <taxon>Marasmiineae</taxon>
        <taxon>Mycenaceae</taxon>
        <taxon>Favolaschia</taxon>
    </lineage>
</organism>
<comment type="caution">
    <text evidence="2">The sequence shown here is derived from an EMBL/GenBank/DDBJ whole genome shotgun (WGS) entry which is preliminary data.</text>
</comment>
<proteinExistence type="predicted"/>
<reference evidence="2 3" key="1">
    <citation type="journal article" date="2024" name="J Genomics">
        <title>Draft genome sequencing and assembly of Favolaschia claudopus CIRM-BRFM 2984 isolated from oak limbs.</title>
        <authorList>
            <person name="Navarro D."/>
            <person name="Drula E."/>
            <person name="Chaduli D."/>
            <person name="Cazenave R."/>
            <person name="Ahrendt S."/>
            <person name="Wang J."/>
            <person name="Lipzen A."/>
            <person name="Daum C."/>
            <person name="Barry K."/>
            <person name="Grigoriev I.V."/>
            <person name="Favel A."/>
            <person name="Rosso M.N."/>
            <person name="Martin F."/>
        </authorList>
    </citation>
    <scope>NUCLEOTIDE SEQUENCE [LARGE SCALE GENOMIC DNA]</scope>
    <source>
        <strain evidence="2 3">CIRM-BRFM 2984</strain>
    </source>
</reference>
<accession>A0AAW0D4I6</accession>
<dbReference type="AlphaFoldDB" id="A0AAW0D4I6"/>